<organism evidence="1 2">
    <name type="scientific">Aspergillus ruber (strain CBS 135680)</name>
    <dbReference type="NCBI Taxonomy" id="1388766"/>
    <lineage>
        <taxon>Eukaryota</taxon>
        <taxon>Fungi</taxon>
        <taxon>Dikarya</taxon>
        <taxon>Ascomycota</taxon>
        <taxon>Pezizomycotina</taxon>
        <taxon>Eurotiomycetes</taxon>
        <taxon>Eurotiomycetidae</taxon>
        <taxon>Eurotiales</taxon>
        <taxon>Aspergillaceae</taxon>
        <taxon>Aspergillus</taxon>
        <taxon>Aspergillus subgen. Aspergillus</taxon>
    </lineage>
</organism>
<evidence type="ECO:0000313" key="1">
    <source>
        <dbReference type="EMBL" id="EYE89990.1"/>
    </source>
</evidence>
<dbReference type="PANTHER" id="PTHR37535:SF3">
    <property type="entry name" value="FLUG DOMAIN-CONTAINING PROTEIN"/>
    <property type="match status" value="1"/>
</dbReference>
<dbReference type="PANTHER" id="PTHR37535">
    <property type="entry name" value="FLUG DOMAIN PROTEIN"/>
    <property type="match status" value="1"/>
</dbReference>
<dbReference type="GeneID" id="63700370"/>
<name>A0A017S1F8_ASPRC</name>
<dbReference type="EMBL" id="KK088483">
    <property type="protein sequence ID" value="EYE89990.1"/>
    <property type="molecule type" value="Genomic_DNA"/>
</dbReference>
<sequence length="608" mass="70792">MIDKGRLQQLVETRQRLAASRGFTIDYQNEQASQGNVKCYKELAPPTYEKHDRAVENWIVWHLSSNENHEKYFSKDEPDPSPQILKLFAEYFIATRTNIPSQRTTCDNLTNFTSCWERKTNRTLSLEVKKDVLNRRSLLTRVQYIRTKLTRKYGLPTKPRERFIVTAKDIGYLLRHLFENDDHDYLHERMRVQIGSALSLFAGSGARAGAVVESSSYRNTNECLCYKHLTFNLKWSENGSIKRWVVIDSEFLKGWRYRDDTKLPKNWFREHPVLGMNFAFWVIVHGIADGAFKGISSVDELLSKRPPPGRESFTLQWTDHANELPFFRKVTSQGPEEKKGLTFSSLHHNFTSLAERDGFKDRLRVHGIRAGVANKIDPKASEATRSQGLDHQKHETFLKYQSELKTLDIQALYYDMEPDYECREMEQSMAHHRDPNVPRHLNAAKLAEFEHDDETMALNEKIAELTKQIGGQPETHKGLVLERNLLYSRKARKLREKHAEFAKQWWDTAYDEYIAGNDFTERDTTCLFNIYRKYMPERSRIQEALFKKVPLDSEEGKQCLHDMVALCMSTEKVAYYPGMTPVNGFCPVCQLPMSRAVQNTFYNVKESL</sequence>
<gene>
    <name evidence="1" type="ORF">EURHEDRAFT_468238</name>
</gene>
<dbReference type="HOGENOM" id="CLU_003121_3_0_1"/>
<accession>A0A017S1F8</accession>
<dbReference type="Proteomes" id="UP000019804">
    <property type="component" value="Unassembled WGS sequence"/>
</dbReference>
<protein>
    <submittedName>
        <fullName evidence="1">Uncharacterized protein</fullName>
    </submittedName>
</protein>
<proteinExistence type="predicted"/>
<reference evidence="2" key="1">
    <citation type="journal article" date="2014" name="Nat. Commun.">
        <title>Genomic adaptations of the halophilic Dead Sea filamentous fungus Eurotium rubrum.</title>
        <authorList>
            <person name="Kis-Papo T."/>
            <person name="Weig A.R."/>
            <person name="Riley R."/>
            <person name="Persoh D."/>
            <person name="Salamov A."/>
            <person name="Sun H."/>
            <person name="Lipzen A."/>
            <person name="Wasser S.P."/>
            <person name="Rambold G."/>
            <person name="Grigoriev I.V."/>
            <person name="Nevo E."/>
        </authorList>
    </citation>
    <scope>NUCLEOTIDE SEQUENCE [LARGE SCALE GENOMIC DNA]</scope>
    <source>
        <strain evidence="2">CBS 135680</strain>
    </source>
</reference>
<keyword evidence="2" id="KW-1185">Reference proteome</keyword>
<dbReference type="RefSeq" id="XP_040633680.1">
    <property type="nucleotide sequence ID" value="XM_040785246.1"/>
</dbReference>
<dbReference type="AlphaFoldDB" id="A0A017S1F8"/>
<dbReference type="STRING" id="1388766.A0A017S1F8"/>
<evidence type="ECO:0000313" key="2">
    <source>
        <dbReference type="Proteomes" id="UP000019804"/>
    </source>
</evidence>
<dbReference type="Pfam" id="PF11917">
    <property type="entry name" value="DUF3435"/>
    <property type="match status" value="1"/>
</dbReference>
<dbReference type="InterPro" id="IPR021842">
    <property type="entry name" value="DUF3435"/>
</dbReference>
<dbReference type="OrthoDB" id="5396328at2759"/>